<dbReference type="SUPFAM" id="SSF56281">
    <property type="entry name" value="Metallo-hydrolase/oxidoreductase"/>
    <property type="match status" value="1"/>
</dbReference>
<dbReference type="HOGENOM" id="CLU_036012_0_0_9"/>
<proteinExistence type="predicted"/>
<dbReference type="CDD" id="cd07713">
    <property type="entry name" value="DHPS-like_MBL-fold"/>
    <property type="match status" value="1"/>
</dbReference>
<reference evidence="2" key="2">
    <citation type="submission" date="2013-06" db="EMBL/GenBank/DDBJ databases">
        <title>Draft genome sequence of Clostridium hylemonae (DSM 15053).</title>
        <authorList>
            <person name="Sudarsanam P."/>
            <person name="Ley R."/>
            <person name="Guruge J."/>
            <person name="Turnbaugh P.J."/>
            <person name="Mahowald M."/>
            <person name="Liep D."/>
            <person name="Gordon J."/>
        </authorList>
    </citation>
    <scope>NUCLEOTIDE SEQUENCE</scope>
    <source>
        <strain evidence="2">DSM 15053</strain>
    </source>
</reference>
<dbReference type="EMBL" id="ABYI02000001">
    <property type="protein sequence ID" value="EEG75946.1"/>
    <property type="molecule type" value="Genomic_DNA"/>
</dbReference>
<comment type="caution">
    <text evidence="2">The sequence shown here is derived from an EMBL/GenBank/DDBJ whole genome shotgun (WGS) entry which is preliminary data.</text>
</comment>
<keyword evidence="3" id="KW-1185">Reference proteome</keyword>
<dbReference type="AlphaFoldDB" id="C0BVW7"/>
<reference evidence="2" key="1">
    <citation type="submission" date="2009-02" db="EMBL/GenBank/DDBJ databases">
        <authorList>
            <person name="Fulton L."/>
            <person name="Clifton S."/>
            <person name="Fulton B."/>
            <person name="Xu J."/>
            <person name="Minx P."/>
            <person name="Pepin K.H."/>
            <person name="Johnson M."/>
            <person name="Bhonagiri V."/>
            <person name="Nash W.E."/>
            <person name="Mardis E.R."/>
            <person name="Wilson R.K."/>
        </authorList>
    </citation>
    <scope>NUCLEOTIDE SEQUENCE [LARGE SCALE GENOMIC DNA]</scope>
    <source>
        <strain evidence="2">DSM 15053</strain>
    </source>
</reference>
<dbReference type="PANTHER" id="PTHR13754">
    <property type="entry name" value="METALLO-BETA-LACTAMASE SUPERFAMILY PROTEIN"/>
    <property type="match status" value="1"/>
</dbReference>
<dbReference type="Pfam" id="PF00753">
    <property type="entry name" value="Lactamase_B"/>
    <property type="match status" value="1"/>
</dbReference>
<dbReference type="InterPro" id="IPR052926">
    <property type="entry name" value="Metallo-beta-lactamase_dom"/>
</dbReference>
<dbReference type="Gene3D" id="3.60.15.10">
    <property type="entry name" value="Ribonuclease Z/Hydroxyacylglutathione hydrolase-like"/>
    <property type="match status" value="1"/>
</dbReference>
<dbReference type="InterPro" id="IPR036866">
    <property type="entry name" value="RibonucZ/Hydroxyglut_hydro"/>
</dbReference>
<feature type="domain" description="Metallo-beta-lactamase" evidence="1">
    <location>
        <begin position="21"/>
        <end position="241"/>
    </location>
</feature>
<dbReference type="PANTHER" id="PTHR13754:SF18">
    <property type="entry name" value="7,8-DIHYDROPTERIN-6-METHYL-4-(BETA-D-RIBOFURANOSYL)-AMINOBENZENE-5'-PHOSPHATE SYNTHASE"/>
    <property type="match status" value="1"/>
</dbReference>
<dbReference type="OrthoDB" id="9803916at2"/>
<dbReference type="InterPro" id="IPR041712">
    <property type="entry name" value="DHPS-like_MBL-fold"/>
</dbReference>
<dbReference type="STRING" id="553973.CLOHYLEM_03922"/>
<dbReference type="InterPro" id="IPR001279">
    <property type="entry name" value="Metallo-B-lactamas"/>
</dbReference>
<accession>C0BVW7</accession>
<evidence type="ECO:0000313" key="3">
    <source>
        <dbReference type="Proteomes" id="UP000004893"/>
    </source>
</evidence>
<gene>
    <name evidence="2" type="ORF">CLOHYLEM_03922</name>
</gene>
<name>C0BVW7_9FIRM</name>
<organism evidence="2 3">
    <name type="scientific">[Clostridium] hylemonae DSM 15053</name>
    <dbReference type="NCBI Taxonomy" id="553973"/>
    <lineage>
        <taxon>Bacteria</taxon>
        <taxon>Bacillati</taxon>
        <taxon>Bacillota</taxon>
        <taxon>Clostridia</taxon>
        <taxon>Lachnospirales</taxon>
        <taxon>Lachnospiraceae</taxon>
    </lineage>
</organism>
<dbReference type="RefSeq" id="WP_006441250.1">
    <property type="nucleotide sequence ID" value="NZ_CP036524.1"/>
</dbReference>
<evidence type="ECO:0000259" key="1">
    <source>
        <dbReference type="SMART" id="SM00849"/>
    </source>
</evidence>
<dbReference type="GO" id="GO:0016740">
    <property type="term" value="F:transferase activity"/>
    <property type="evidence" value="ECO:0007669"/>
    <property type="project" value="TreeGrafter"/>
</dbReference>
<dbReference type="Proteomes" id="UP000004893">
    <property type="component" value="Unassembled WGS sequence"/>
</dbReference>
<dbReference type="SMART" id="SM00849">
    <property type="entry name" value="Lactamase_B"/>
    <property type="match status" value="1"/>
</dbReference>
<evidence type="ECO:0000313" key="2">
    <source>
        <dbReference type="EMBL" id="EEG75946.1"/>
    </source>
</evidence>
<sequence length="268" mass="30317">MKLRVLIDNNTYIDQYFLGEPALSYYIESGDKRILFDTGYSDAFMYNARKMGIDLGNLTHIILSHGHNDHTGGLAYLKEKFDLKETELIAHPACFNEKKAPEGNIGAPVTEKEMRSLCRLNLKKEPFWVDEEMVFLGEIQERLPFEKRKCMGQCRDGGSWEADHVTEDSAAVFKTPKGLFIVTGCSHSGICNIIEQAKDVCRCGRIAGVIGGFHLFNVDERLEDTIRYLRQTDAEMLYPCHCVSFAVKAKMNETMPVREVGTGMTIEL</sequence>
<dbReference type="eggNOG" id="COG1237">
    <property type="taxonomic scope" value="Bacteria"/>
</dbReference>
<protein>
    <submittedName>
        <fullName evidence="2">Metallo-beta-lactamase domain protein</fullName>
    </submittedName>
</protein>